<sequence length="67" mass="6648">MPIQKVTPQSLINSTAQVTPLVELTSLEKKDISKGETAAAVGAGVGVTALVIAATLSAGLAAMIVNS</sequence>
<keyword evidence="1" id="KW-0812">Transmembrane</keyword>
<feature type="transmembrane region" description="Helical" evidence="1">
    <location>
        <begin position="38"/>
        <end position="65"/>
    </location>
</feature>
<dbReference type="EMBL" id="DAASTD010000047">
    <property type="protein sequence ID" value="HAE6918770.1"/>
    <property type="molecule type" value="Genomic_DNA"/>
</dbReference>
<protein>
    <submittedName>
        <fullName evidence="2">Uncharacterized protein</fullName>
    </submittedName>
</protein>
<organism evidence="2">
    <name type="scientific">Salmonella enterica subsp. salamae serovar 47:b:1,5</name>
    <dbReference type="NCBI Taxonomy" id="1967619"/>
    <lineage>
        <taxon>Bacteria</taxon>
        <taxon>Pseudomonadati</taxon>
        <taxon>Pseudomonadota</taxon>
        <taxon>Gammaproteobacteria</taxon>
        <taxon>Enterobacterales</taxon>
        <taxon>Enterobacteriaceae</taxon>
        <taxon>Salmonella</taxon>
    </lineage>
</organism>
<reference evidence="2" key="1">
    <citation type="journal article" date="2018" name="Genome Biol.">
        <title>SKESA: strategic k-mer extension for scrupulous assemblies.</title>
        <authorList>
            <person name="Souvorov A."/>
            <person name="Agarwala R."/>
            <person name="Lipman D.J."/>
        </authorList>
    </citation>
    <scope>NUCLEOTIDE SEQUENCE</scope>
    <source>
        <strain evidence="2">12-2222</strain>
    </source>
</reference>
<keyword evidence="1" id="KW-1133">Transmembrane helix</keyword>
<evidence type="ECO:0000313" key="2">
    <source>
        <dbReference type="EMBL" id="HAE6918770.1"/>
    </source>
</evidence>
<name>A0A735HLV7_SALER</name>
<evidence type="ECO:0000256" key="1">
    <source>
        <dbReference type="SAM" id="Phobius"/>
    </source>
</evidence>
<gene>
    <name evidence="2" type="ORF">G4L34_003976</name>
</gene>
<reference evidence="2" key="2">
    <citation type="submission" date="2018-07" db="EMBL/GenBank/DDBJ databases">
        <authorList>
            <consortium name="NCBI Pathogen Detection Project"/>
        </authorList>
    </citation>
    <scope>NUCLEOTIDE SEQUENCE</scope>
    <source>
        <strain evidence="2">12-2222</strain>
    </source>
</reference>
<comment type="caution">
    <text evidence="2">The sequence shown here is derived from an EMBL/GenBank/DDBJ whole genome shotgun (WGS) entry which is preliminary data.</text>
</comment>
<accession>A0A735HLV7</accession>
<dbReference type="AlphaFoldDB" id="A0A735HLV7"/>
<proteinExistence type="predicted"/>
<keyword evidence="1" id="KW-0472">Membrane</keyword>